<proteinExistence type="predicted"/>
<accession>A0ACA9SGR9</accession>
<keyword evidence="2" id="KW-1185">Reference proteome</keyword>
<dbReference type="Proteomes" id="UP000789920">
    <property type="component" value="Unassembled WGS sequence"/>
</dbReference>
<sequence>TVNTHTNLDNIDSDSDSEIIKDGFEVETTEGYSIIFSKKLDNTIKKLKNEIKSNKHKTSIIVAEAAGKGIYHACCICLWTTNYIKNGSFLQSNKWNVNLNKLAKHVNEEILPSLCFDSSPTIYIQTVHKWLKTFGFEYLEIRKGMYMNGHEHMDVVAYCERFLERMVLYKMQIIVFSSENMEEETRPAFNNV</sequence>
<reference evidence="1" key="1">
    <citation type="submission" date="2021-06" db="EMBL/GenBank/DDBJ databases">
        <authorList>
            <person name="Kallberg Y."/>
            <person name="Tangrot J."/>
            <person name="Rosling A."/>
        </authorList>
    </citation>
    <scope>NUCLEOTIDE SEQUENCE</scope>
    <source>
        <strain evidence="1">MA461A</strain>
    </source>
</reference>
<dbReference type="EMBL" id="CAJVQC010119889">
    <property type="protein sequence ID" value="CAG8838216.1"/>
    <property type="molecule type" value="Genomic_DNA"/>
</dbReference>
<protein>
    <submittedName>
        <fullName evidence="1">3651_t:CDS:1</fullName>
    </submittedName>
</protein>
<feature type="non-terminal residue" evidence="1">
    <location>
        <position position="1"/>
    </location>
</feature>
<gene>
    <name evidence="1" type="ORF">RPERSI_LOCUS30590</name>
</gene>
<organism evidence="1 2">
    <name type="scientific">Racocetra persica</name>
    <dbReference type="NCBI Taxonomy" id="160502"/>
    <lineage>
        <taxon>Eukaryota</taxon>
        <taxon>Fungi</taxon>
        <taxon>Fungi incertae sedis</taxon>
        <taxon>Mucoromycota</taxon>
        <taxon>Glomeromycotina</taxon>
        <taxon>Glomeromycetes</taxon>
        <taxon>Diversisporales</taxon>
        <taxon>Gigasporaceae</taxon>
        <taxon>Racocetra</taxon>
    </lineage>
</organism>
<name>A0ACA9SGR9_9GLOM</name>
<evidence type="ECO:0000313" key="1">
    <source>
        <dbReference type="EMBL" id="CAG8838216.1"/>
    </source>
</evidence>
<feature type="non-terminal residue" evidence="1">
    <location>
        <position position="192"/>
    </location>
</feature>
<comment type="caution">
    <text evidence="1">The sequence shown here is derived from an EMBL/GenBank/DDBJ whole genome shotgun (WGS) entry which is preliminary data.</text>
</comment>
<evidence type="ECO:0000313" key="2">
    <source>
        <dbReference type="Proteomes" id="UP000789920"/>
    </source>
</evidence>